<protein>
    <submittedName>
        <fullName evidence="4">Canalicular multispecific organic anion transporter 1</fullName>
    </submittedName>
</protein>
<dbReference type="CDD" id="cd03250">
    <property type="entry name" value="ABCC_MRP_domain1"/>
    <property type="match status" value="1"/>
</dbReference>
<gene>
    <name evidence="4" type="primary">ABCC2_3</name>
    <name evidence="4" type="ORF">IWW36_004517</name>
</gene>
<dbReference type="InterPro" id="IPR050173">
    <property type="entry name" value="ABC_transporter_C-like"/>
</dbReference>
<dbReference type="AlphaFoldDB" id="A0A9W8I371"/>
<evidence type="ECO:0000313" key="4">
    <source>
        <dbReference type="EMBL" id="KAJ2846075.1"/>
    </source>
</evidence>
<feature type="non-terminal residue" evidence="4">
    <location>
        <position position="164"/>
    </location>
</feature>
<proteinExistence type="predicted"/>
<dbReference type="GO" id="GO:0042626">
    <property type="term" value="F:ATPase-coupled transmembrane transporter activity"/>
    <property type="evidence" value="ECO:0007669"/>
    <property type="project" value="TreeGrafter"/>
</dbReference>
<evidence type="ECO:0000256" key="1">
    <source>
        <dbReference type="ARBA" id="ARBA00022741"/>
    </source>
</evidence>
<dbReference type="GO" id="GO:0016020">
    <property type="term" value="C:membrane"/>
    <property type="evidence" value="ECO:0007669"/>
    <property type="project" value="TreeGrafter"/>
</dbReference>
<keyword evidence="1" id="KW-0547">Nucleotide-binding</keyword>
<keyword evidence="5" id="KW-1185">Reference proteome</keyword>
<dbReference type="Pfam" id="PF00005">
    <property type="entry name" value="ABC_tran"/>
    <property type="match status" value="1"/>
</dbReference>
<dbReference type="PROSITE" id="PS00211">
    <property type="entry name" value="ABC_TRANSPORTER_1"/>
    <property type="match status" value="1"/>
</dbReference>
<evidence type="ECO:0000259" key="3">
    <source>
        <dbReference type="SMART" id="SM00382"/>
    </source>
</evidence>
<dbReference type="SMART" id="SM00382">
    <property type="entry name" value="AAA"/>
    <property type="match status" value="1"/>
</dbReference>
<sequence length="164" mass="18205">GKVGSGKSSLMAALCGEMPLISGHGAVYGKISFVGQKPWIMNATFRDNILFGNKFDEQKYQQIIYACALHDDIQLLPFKDMFEIGRKGVNLSGGQKARLALARAIYNDADVYILDDVLSAVDAQVERHLIDNVLNGMLKNKTRVLVTHAEHIMRLGDMRLLVEN</sequence>
<organism evidence="4 5">
    <name type="scientific">Coemansia brasiliensis</name>
    <dbReference type="NCBI Taxonomy" id="2650707"/>
    <lineage>
        <taxon>Eukaryota</taxon>
        <taxon>Fungi</taxon>
        <taxon>Fungi incertae sedis</taxon>
        <taxon>Zoopagomycota</taxon>
        <taxon>Kickxellomycotina</taxon>
        <taxon>Kickxellomycetes</taxon>
        <taxon>Kickxellales</taxon>
        <taxon>Kickxellaceae</taxon>
        <taxon>Coemansia</taxon>
    </lineage>
</organism>
<dbReference type="InterPro" id="IPR003593">
    <property type="entry name" value="AAA+_ATPase"/>
</dbReference>
<keyword evidence="2" id="KW-0067">ATP-binding</keyword>
<dbReference type="InterPro" id="IPR003439">
    <property type="entry name" value="ABC_transporter-like_ATP-bd"/>
</dbReference>
<dbReference type="SUPFAM" id="SSF52540">
    <property type="entry name" value="P-loop containing nucleoside triphosphate hydrolases"/>
    <property type="match status" value="1"/>
</dbReference>
<dbReference type="OrthoDB" id="6500128at2759"/>
<accession>A0A9W8I371</accession>
<reference evidence="4" key="1">
    <citation type="submission" date="2022-07" db="EMBL/GenBank/DDBJ databases">
        <title>Phylogenomic reconstructions and comparative analyses of Kickxellomycotina fungi.</title>
        <authorList>
            <person name="Reynolds N.K."/>
            <person name="Stajich J.E."/>
            <person name="Barry K."/>
            <person name="Grigoriev I.V."/>
            <person name="Crous P."/>
            <person name="Smith M.E."/>
        </authorList>
    </citation>
    <scope>NUCLEOTIDE SEQUENCE</scope>
    <source>
        <strain evidence="4">NRRL 1566</strain>
    </source>
</reference>
<dbReference type="PANTHER" id="PTHR24223">
    <property type="entry name" value="ATP-BINDING CASSETTE SUB-FAMILY C"/>
    <property type="match status" value="1"/>
</dbReference>
<dbReference type="Proteomes" id="UP001139887">
    <property type="component" value="Unassembled WGS sequence"/>
</dbReference>
<dbReference type="GO" id="GO:0016887">
    <property type="term" value="F:ATP hydrolysis activity"/>
    <property type="evidence" value="ECO:0007669"/>
    <property type="project" value="InterPro"/>
</dbReference>
<dbReference type="GO" id="GO:0005524">
    <property type="term" value="F:ATP binding"/>
    <property type="evidence" value="ECO:0007669"/>
    <property type="project" value="UniProtKB-KW"/>
</dbReference>
<dbReference type="Gene3D" id="3.40.50.300">
    <property type="entry name" value="P-loop containing nucleotide triphosphate hydrolases"/>
    <property type="match status" value="1"/>
</dbReference>
<dbReference type="EMBL" id="JANBUW010000631">
    <property type="protein sequence ID" value="KAJ2846075.1"/>
    <property type="molecule type" value="Genomic_DNA"/>
</dbReference>
<feature type="domain" description="AAA+ ATPase" evidence="3">
    <location>
        <begin position="1"/>
        <end position="164"/>
    </location>
</feature>
<dbReference type="InterPro" id="IPR027417">
    <property type="entry name" value="P-loop_NTPase"/>
</dbReference>
<feature type="non-terminal residue" evidence="4">
    <location>
        <position position="1"/>
    </location>
</feature>
<dbReference type="InterPro" id="IPR017871">
    <property type="entry name" value="ABC_transporter-like_CS"/>
</dbReference>
<name>A0A9W8I371_9FUNG</name>
<evidence type="ECO:0000256" key="2">
    <source>
        <dbReference type="ARBA" id="ARBA00022840"/>
    </source>
</evidence>
<evidence type="ECO:0000313" key="5">
    <source>
        <dbReference type="Proteomes" id="UP001139887"/>
    </source>
</evidence>
<comment type="caution">
    <text evidence="4">The sequence shown here is derived from an EMBL/GenBank/DDBJ whole genome shotgun (WGS) entry which is preliminary data.</text>
</comment>